<evidence type="ECO:0000313" key="2">
    <source>
        <dbReference type="Proteomes" id="UP000003019"/>
    </source>
</evidence>
<proteinExistence type="predicted"/>
<gene>
    <name evidence="1" type="ORF">HMPREF9371_0653</name>
</gene>
<dbReference type="HOGENOM" id="CLU_3155291_0_0_4"/>
<dbReference type="EMBL" id="AGAY01000022">
    <property type="protein sequence ID" value="EGY53162.1"/>
    <property type="molecule type" value="Genomic_DNA"/>
</dbReference>
<reference evidence="1 2" key="1">
    <citation type="submission" date="2011-05" db="EMBL/GenBank/DDBJ databases">
        <authorList>
            <person name="Muzny D."/>
            <person name="Qin X."/>
            <person name="Deng J."/>
            <person name="Jiang H."/>
            <person name="Liu Y."/>
            <person name="Qu J."/>
            <person name="Song X.-Z."/>
            <person name="Zhang L."/>
            <person name="Thornton R."/>
            <person name="Coyle M."/>
            <person name="Francisco L."/>
            <person name="Jackson L."/>
            <person name="Javaid M."/>
            <person name="Korchina V."/>
            <person name="Kovar C."/>
            <person name="Mata R."/>
            <person name="Mathew T."/>
            <person name="Ngo R."/>
            <person name="Nguyen L."/>
            <person name="Nguyen N."/>
            <person name="Okwuonu G."/>
            <person name="Ongeri F."/>
            <person name="Pham C."/>
            <person name="Simmons D."/>
            <person name="Wilczek-Boney K."/>
            <person name="Hale W."/>
            <person name="Jakkamsetti A."/>
            <person name="Pham P."/>
            <person name="Ruth R."/>
            <person name="San Lucas F."/>
            <person name="Warren J."/>
            <person name="Zhang J."/>
            <person name="Zhao Z."/>
            <person name="Zhou C."/>
            <person name="Zhu D."/>
            <person name="Lee S."/>
            <person name="Bess C."/>
            <person name="Blankenburg K."/>
            <person name="Forbes L."/>
            <person name="Fu Q."/>
            <person name="Gubbala S."/>
            <person name="Hirani K."/>
            <person name="Jayaseelan J.C."/>
            <person name="Lara F."/>
            <person name="Munidasa M."/>
            <person name="Palculict T."/>
            <person name="Patil S."/>
            <person name="Pu L.-L."/>
            <person name="Saada N."/>
            <person name="Tang L."/>
            <person name="Weissenberger G."/>
            <person name="Zhu Y."/>
            <person name="Hemphill L."/>
            <person name="Shang Y."/>
            <person name="Youmans B."/>
            <person name="Ayvaz T."/>
            <person name="Ross M."/>
            <person name="Santibanez J."/>
            <person name="Aqrawi P."/>
            <person name="Gross S."/>
            <person name="Joshi V."/>
            <person name="Fowler G."/>
            <person name="Nazareth L."/>
            <person name="Reid J."/>
            <person name="Worley K."/>
            <person name="Petrosino J."/>
            <person name="Highlander S."/>
            <person name="Gibbs R."/>
        </authorList>
    </citation>
    <scope>NUCLEOTIDE SEQUENCE [LARGE SCALE GENOMIC DNA]</scope>
    <source>
        <strain evidence="1 2">871</strain>
    </source>
</reference>
<keyword evidence="2" id="KW-1185">Reference proteome</keyword>
<protein>
    <submittedName>
        <fullName evidence="1">Uncharacterized protein</fullName>
    </submittedName>
</protein>
<name>G4CGB4_9NEIS</name>
<dbReference type="PATRIC" id="fig|1032488.3.peg.592"/>
<organism evidence="1 2">
    <name type="scientific">Neisseria shayeganii 871</name>
    <dbReference type="NCBI Taxonomy" id="1032488"/>
    <lineage>
        <taxon>Bacteria</taxon>
        <taxon>Pseudomonadati</taxon>
        <taxon>Pseudomonadota</taxon>
        <taxon>Betaproteobacteria</taxon>
        <taxon>Neisseriales</taxon>
        <taxon>Neisseriaceae</taxon>
        <taxon>Neisseria</taxon>
    </lineage>
</organism>
<dbReference type="STRING" id="1032488.HMPREF9371_0653"/>
<dbReference type="Proteomes" id="UP000003019">
    <property type="component" value="Unassembled WGS sequence"/>
</dbReference>
<dbReference type="AlphaFoldDB" id="G4CGB4"/>
<accession>G4CGB4</accession>
<evidence type="ECO:0000313" key="1">
    <source>
        <dbReference type="EMBL" id="EGY53162.1"/>
    </source>
</evidence>
<comment type="caution">
    <text evidence="1">The sequence shown here is derived from an EMBL/GenBank/DDBJ whole genome shotgun (WGS) entry which is preliminary data.</text>
</comment>
<sequence>MPWVLSLVILWFTFFDKGVINHEAIFYSSRSGIVALQLCRYRAAAQLE</sequence>